<dbReference type="InterPro" id="IPR029045">
    <property type="entry name" value="ClpP/crotonase-like_dom_sf"/>
</dbReference>
<accession>A0A3S9P8B1</accession>
<organism evidence="1 2">
    <name type="scientific">Flammeovirga pectinis</name>
    <dbReference type="NCBI Taxonomy" id="2494373"/>
    <lineage>
        <taxon>Bacteria</taxon>
        <taxon>Pseudomonadati</taxon>
        <taxon>Bacteroidota</taxon>
        <taxon>Cytophagia</taxon>
        <taxon>Cytophagales</taxon>
        <taxon>Flammeovirgaceae</taxon>
        <taxon>Flammeovirga</taxon>
    </lineage>
</organism>
<dbReference type="AlphaFoldDB" id="A0A3S9P8B1"/>
<evidence type="ECO:0000313" key="2">
    <source>
        <dbReference type="Proteomes" id="UP000267268"/>
    </source>
</evidence>
<dbReference type="Proteomes" id="UP000267268">
    <property type="component" value="Chromosome 1"/>
</dbReference>
<dbReference type="EMBL" id="CP034562">
    <property type="protein sequence ID" value="AZQ64393.1"/>
    <property type="molecule type" value="Genomic_DNA"/>
</dbReference>
<dbReference type="Gene3D" id="3.90.226.10">
    <property type="entry name" value="2-enoyl-CoA Hydratase, Chain A, domain 1"/>
    <property type="match status" value="1"/>
</dbReference>
<dbReference type="RefSeq" id="WP_126618037.1">
    <property type="nucleotide sequence ID" value="NZ_CP034562.1"/>
</dbReference>
<proteinExistence type="predicted"/>
<dbReference type="KEGG" id="fll:EI427_19910"/>
<sequence length="170" mass="19094">MKNIFSTQKGNVVTIYVPNNCLNELNKPSTLQIIAKLEEINQNSLIDMVIFRTIQENFFLPKFCINNTSITTDTIVNSDYFINLTEMIHNMRAMTVAVFEGSTNTVGSSFLQANDLSYATENAIFSNDLNLTNKMTAKAAEDLGLITRVIPSDKIDITLEYLIHTSILED</sequence>
<protein>
    <submittedName>
        <fullName evidence="1">Uncharacterized protein</fullName>
    </submittedName>
</protein>
<dbReference type="OrthoDB" id="978792at2"/>
<gene>
    <name evidence="1" type="ORF">EI427_19910</name>
</gene>
<name>A0A3S9P8B1_9BACT</name>
<reference evidence="1 2" key="1">
    <citation type="submission" date="2018-12" db="EMBL/GenBank/DDBJ databases">
        <title>Flammeovirga pectinis sp. nov., isolated from the gut of the Korean scallop, Patinopecten yessoensis.</title>
        <authorList>
            <person name="Bae J.-W."/>
            <person name="Jeong Y.-S."/>
            <person name="Kang W."/>
        </authorList>
    </citation>
    <scope>NUCLEOTIDE SEQUENCE [LARGE SCALE GENOMIC DNA]</scope>
    <source>
        <strain evidence="1 2">L12M1</strain>
    </source>
</reference>
<keyword evidence="2" id="KW-1185">Reference proteome</keyword>
<evidence type="ECO:0000313" key="1">
    <source>
        <dbReference type="EMBL" id="AZQ64393.1"/>
    </source>
</evidence>
<dbReference type="SUPFAM" id="SSF52096">
    <property type="entry name" value="ClpP/crotonase"/>
    <property type="match status" value="1"/>
</dbReference>